<dbReference type="RefSeq" id="WP_370738531.1">
    <property type="nucleotide sequence ID" value="NZ_FWFQ01000006.1"/>
</dbReference>
<protein>
    <recommendedName>
        <fullName evidence="2">FAD assembly factor SdhE</fullName>
    </recommendedName>
</protein>
<comment type="similarity">
    <text evidence="1">Belongs to the SdhE FAD assembly factor family.</text>
</comment>
<evidence type="ECO:0000256" key="2">
    <source>
        <dbReference type="ARBA" id="ARBA00019418"/>
    </source>
</evidence>
<sequence length="96" mass="10873">MSEIRETAEARLKRMKMRSWRRGMKEMDVILGPFADSELERLGEADLQLYDQLLSENDQDLLRWVTGQAPTPPEYLDLLTRISRHARGEGAAGGAG</sequence>
<evidence type="ECO:0000313" key="5">
    <source>
        <dbReference type="Proteomes" id="UP000193409"/>
    </source>
</evidence>
<dbReference type="GO" id="GO:0006099">
    <property type="term" value="P:tricarboxylic acid cycle"/>
    <property type="evidence" value="ECO:0007669"/>
    <property type="project" value="TreeGrafter"/>
</dbReference>
<dbReference type="EMBL" id="FWFQ01000006">
    <property type="protein sequence ID" value="SLN26481.1"/>
    <property type="molecule type" value="Genomic_DNA"/>
</dbReference>
<name>A0A1Y5RZY2_9RHOB</name>
<evidence type="ECO:0000313" key="4">
    <source>
        <dbReference type="EMBL" id="SLN26481.1"/>
    </source>
</evidence>
<dbReference type="PANTHER" id="PTHR12469:SF2">
    <property type="entry name" value="SUCCINATE DEHYDROGENASE ASSEMBLY FACTOR 2, MITOCHONDRIAL"/>
    <property type="match status" value="1"/>
</dbReference>
<proteinExistence type="inferred from homology"/>
<evidence type="ECO:0000256" key="3">
    <source>
        <dbReference type="ARBA" id="ARBA00023186"/>
    </source>
</evidence>
<keyword evidence="5" id="KW-1185">Reference proteome</keyword>
<dbReference type="Gene3D" id="1.10.150.250">
    <property type="entry name" value="Flavinator of succinate dehydrogenase"/>
    <property type="match status" value="1"/>
</dbReference>
<reference evidence="4 5" key="1">
    <citation type="submission" date="2017-03" db="EMBL/GenBank/DDBJ databases">
        <authorList>
            <person name="Afonso C.L."/>
            <person name="Miller P.J."/>
            <person name="Scott M.A."/>
            <person name="Spackman E."/>
            <person name="Goraichik I."/>
            <person name="Dimitrov K.M."/>
            <person name="Suarez D.L."/>
            <person name="Swayne D.E."/>
        </authorList>
    </citation>
    <scope>NUCLEOTIDE SEQUENCE [LARGE SCALE GENOMIC DNA]</scope>
    <source>
        <strain evidence="4 5">CECT 7680</strain>
    </source>
</reference>
<evidence type="ECO:0000256" key="1">
    <source>
        <dbReference type="ARBA" id="ARBA00008571"/>
    </source>
</evidence>
<dbReference type="InterPro" id="IPR036714">
    <property type="entry name" value="SDH_sf"/>
</dbReference>
<dbReference type="Proteomes" id="UP000193409">
    <property type="component" value="Unassembled WGS sequence"/>
</dbReference>
<gene>
    <name evidence="4" type="primary">cptB</name>
    <name evidence="4" type="ORF">PSA7680_01159</name>
</gene>
<dbReference type="SUPFAM" id="SSF109910">
    <property type="entry name" value="YgfY-like"/>
    <property type="match status" value="1"/>
</dbReference>
<dbReference type="InterPro" id="IPR005631">
    <property type="entry name" value="SDH"/>
</dbReference>
<organism evidence="4 5">
    <name type="scientific">Pseudoruegeria aquimaris</name>
    <dbReference type="NCBI Taxonomy" id="393663"/>
    <lineage>
        <taxon>Bacteria</taxon>
        <taxon>Pseudomonadati</taxon>
        <taxon>Pseudomonadota</taxon>
        <taxon>Alphaproteobacteria</taxon>
        <taxon>Rhodobacterales</taxon>
        <taxon>Roseobacteraceae</taxon>
        <taxon>Pseudoruegeria</taxon>
    </lineage>
</organism>
<accession>A0A1Y5RZY2</accession>
<dbReference type="Pfam" id="PF03937">
    <property type="entry name" value="Sdh5"/>
    <property type="match status" value="1"/>
</dbReference>
<keyword evidence="3" id="KW-0143">Chaperone</keyword>
<dbReference type="AlphaFoldDB" id="A0A1Y5RZY2"/>
<dbReference type="PANTHER" id="PTHR12469">
    <property type="entry name" value="PROTEIN EMI5 HOMOLOG, MITOCHONDRIAL"/>
    <property type="match status" value="1"/>
</dbReference>